<accession>A0A9D3MQX4</accession>
<protein>
    <recommendedName>
        <fullName evidence="4">Chemokine interleukin-8-like domain-containing protein</fullName>
    </recommendedName>
</protein>
<evidence type="ECO:0000256" key="1">
    <source>
        <dbReference type="SAM" id="SignalP"/>
    </source>
</evidence>
<evidence type="ECO:0008006" key="4">
    <source>
        <dbReference type="Google" id="ProtNLM"/>
    </source>
</evidence>
<gene>
    <name evidence="2" type="ORF">ANANG_G00072040</name>
</gene>
<keyword evidence="3" id="KW-1185">Reference proteome</keyword>
<dbReference type="AlphaFoldDB" id="A0A9D3MQX4"/>
<reference evidence="2" key="1">
    <citation type="submission" date="2021-01" db="EMBL/GenBank/DDBJ databases">
        <title>A chromosome-scale assembly of European eel, Anguilla anguilla.</title>
        <authorList>
            <person name="Henkel C."/>
            <person name="Jong-Raadsen S.A."/>
            <person name="Dufour S."/>
            <person name="Weltzien F.-A."/>
            <person name="Palstra A.P."/>
            <person name="Pelster B."/>
            <person name="Spaink H.P."/>
            <person name="Van Den Thillart G.E."/>
            <person name="Jansen H."/>
            <person name="Zahm M."/>
            <person name="Klopp C."/>
            <person name="Cedric C."/>
            <person name="Louis A."/>
            <person name="Berthelot C."/>
            <person name="Parey E."/>
            <person name="Roest Crollius H."/>
            <person name="Montfort J."/>
            <person name="Robinson-Rechavi M."/>
            <person name="Bucao C."/>
            <person name="Bouchez O."/>
            <person name="Gislard M."/>
            <person name="Lluch J."/>
            <person name="Milhes M."/>
            <person name="Lampietro C."/>
            <person name="Lopez Roques C."/>
            <person name="Donnadieu C."/>
            <person name="Braasch I."/>
            <person name="Desvignes T."/>
            <person name="Postlethwait J."/>
            <person name="Bobe J."/>
            <person name="Guiguen Y."/>
            <person name="Dirks R."/>
        </authorList>
    </citation>
    <scope>NUCLEOTIDE SEQUENCE</scope>
    <source>
        <strain evidence="2">Tag_6206</strain>
        <tissue evidence="2">Liver</tissue>
    </source>
</reference>
<feature type="chain" id="PRO_5038854736" description="Chemokine interleukin-8-like domain-containing protein" evidence="1">
    <location>
        <begin position="22"/>
        <end position="100"/>
    </location>
</feature>
<evidence type="ECO:0000313" key="3">
    <source>
        <dbReference type="Proteomes" id="UP001044222"/>
    </source>
</evidence>
<name>A0A9D3MQX4_ANGAN</name>
<sequence length="100" mass="11792">MSKLFCLSLLFLLVITWCSSAVESRRRIWQAQPQNECKCKVASNKTLICMRKGMPRSQEQKRDALKCLCKKHRFERKMNVQLRKTCKNIYRDISIPLTLA</sequence>
<dbReference type="EMBL" id="JAFIRN010000003">
    <property type="protein sequence ID" value="KAG5853329.1"/>
    <property type="molecule type" value="Genomic_DNA"/>
</dbReference>
<dbReference type="Proteomes" id="UP001044222">
    <property type="component" value="Unassembled WGS sequence"/>
</dbReference>
<evidence type="ECO:0000313" key="2">
    <source>
        <dbReference type="EMBL" id="KAG5853329.1"/>
    </source>
</evidence>
<feature type="signal peptide" evidence="1">
    <location>
        <begin position="1"/>
        <end position="21"/>
    </location>
</feature>
<keyword evidence="1" id="KW-0732">Signal</keyword>
<organism evidence="2 3">
    <name type="scientific">Anguilla anguilla</name>
    <name type="common">European freshwater eel</name>
    <name type="synonym">Muraena anguilla</name>
    <dbReference type="NCBI Taxonomy" id="7936"/>
    <lineage>
        <taxon>Eukaryota</taxon>
        <taxon>Metazoa</taxon>
        <taxon>Chordata</taxon>
        <taxon>Craniata</taxon>
        <taxon>Vertebrata</taxon>
        <taxon>Euteleostomi</taxon>
        <taxon>Actinopterygii</taxon>
        <taxon>Neopterygii</taxon>
        <taxon>Teleostei</taxon>
        <taxon>Anguilliformes</taxon>
        <taxon>Anguillidae</taxon>
        <taxon>Anguilla</taxon>
    </lineage>
</organism>
<comment type="caution">
    <text evidence="2">The sequence shown here is derived from an EMBL/GenBank/DDBJ whole genome shotgun (WGS) entry which is preliminary data.</text>
</comment>
<proteinExistence type="predicted"/>